<dbReference type="RefSeq" id="WP_228704436.1">
    <property type="nucleotide sequence ID" value="NZ_FRAQ01000001.1"/>
</dbReference>
<gene>
    <name evidence="1" type="ORF">SAMN05216369_1778</name>
</gene>
<dbReference type="AlphaFoldDB" id="A0A1M6S0J1"/>
<keyword evidence="2" id="KW-1185">Reference proteome</keyword>
<protein>
    <recommendedName>
        <fullName evidence="3">SOS cell division inhibitor</fullName>
    </recommendedName>
</protein>
<sequence length="117" mass="12454">MADSQDGSRSEGQSCLANFDQLMADLGSALANQDWDALVSLSAGVKPATEPLIAALEDGKIEPEPVRTRLEELRQFLDTAGEGAARAKAEAEQALKGVNRNRSAAKAYQNVSTPRPK</sequence>
<evidence type="ECO:0000313" key="1">
    <source>
        <dbReference type="EMBL" id="SHK38246.1"/>
    </source>
</evidence>
<reference evidence="2" key="1">
    <citation type="submission" date="2016-11" db="EMBL/GenBank/DDBJ databases">
        <authorList>
            <person name="Varghese N."/>
            <person name="Submissions S."/>
        </authorList>
    </citation>
    <scope>NUCLEOTIDE SEQUENCE [LARGE SCALE GENOMIC DNA]</scope>
    <source>
        <strain evidence="2">CGMCC 1.10835</strain>
    </source>
</reference>
<organism evidence="1 2">
    <name type="scientific">Marinobacter antarcticus</name>
    <dbReference type="NCBI Taxonomy" id="564117"/>
    <lineage>
        <taxon>Bacteria</taxon>
        <taxon>Pseudomonadati</taxon>
        <taxon>Pseudomonadota</taxon>
        <taxon>Gammaproteobacteria</taxon>
        <taxon>Pseudomonadales</taxon>
        <taxon>Marinobacteraceae</taxon>
        <taxon>Marinobacter</taxon>
    </lineage>
</organism>
<dbReference type="Proteomes" id="UP000184497">
    <property type="component" value="Unassembled WGS sequence"/>
</dbReference>
<dbReference type="EMBL" id="FRAQ01000001">
    <property type="protein sequence ID" value="SHK38246.1"/>
    <property type="molecule type" value="Genomic_DNA"/>
</dbReference>
<dbReference type="STRING" id="564117.SAMN05216369_1778"/>
<evidence type="ECO:0000313" key="2">
    <source>
        <dbReference type="Proteomes" id="UP000184497"/>
    </source>
</evidence>
<accession>A0A1M6S0J1</accession>
<name>A0A1M6S0J1_9GAMM</name>
<evidence type="ECO:0008006" key="3">
    <source>
        <dbReference type="Google" id="ProtNLM"/>
    </source>
</evidence>
<proteinExistence type="predicted"/>